<feature type="chain" id="PRO_5009292579" evidence="1">
    <location>
        <begin position="28"/>
        <end position="423"/>
    </location>
</feature>
<name>A0A1H6AD93_9ACTN</name>
<gene>
    <name evidence="2" type="ORF">SAMN04489712_105378</name>
</gene>
<reference evidence="3" key="1">
    <citation type="submission" date="2016-10" db="EMBL/GenBank/DDBJ databases">
        <authorList>
            <person name="Varghese N."/>
            <person name="Submissions S."/>
        </authorList>
    </citation>
    <scope>NUCLEOTIDE SEQUENCE [LARGE SCALE GENOMIC DNA]</scope>
    <source>
        <strain evidence="3">DSM 43163</strain>
    </source>
</reference>
<feature type="signal peptide" evidence="1">
    <location>
        <begin position="1"/>
        <end position="27"/>
    </location>
</feature>
<organism evidence="2 3">
    <name type="scientific">Thermomonospora echinospora</name>
    <dbReference type="NCBI Taxonomy" id="1992"/>
    <lineage>
        <taxon>Bacteria</taxon>
        <taxon>Bacillati</taxon>
        <taxon>Actinomycetota</taxon>
        <taxon>Actinomycetes</taxon>
        <taxon>Streptosporangiales</taxon>
        <taxon>Thermomonosporaceae</taxon>
        <taxon>Thermomonospora</taxon>
    </lineage>
</organism>
<dbReference type="InterPro" id="IPR011044">
    <property type="entry name" value="Quino_amine_DH_bsu"/>
</dbReference>
<evidence type="ECO:0000256" key="1">
    <source>
        <dbReference type="SAM" id="SignalP"/>
    </source>
</evidence>
<dbReference type="Proteomes" id="UP000236723">
    <property type="component" value="Unassembled WGS sequence"/>
</dbReference>
<dbReference type="Gene3D" id="2.80.10.50">
    <property type="match status" value="1"/>
</dbReference>
<protein>
    <submittedName>
        <fullName evidence="2">Uncharacterized protein</fullName>
    </submittedName>
</protein>
<dbReference type="EMBL" id="FNVO01000005">
    <property type="protein sequence ID" value="SEG46703.1"/>
    <property type="molecule type" value="Genomic_DNA"/>
</dbReference>
<accession>A0A1H6AD93</accession>
<keyword evidence="3" id="KW-1185">Reference proteome</keyword>
<evidence type="ECO:0000313" key="3">
    <source>
        <dbReference type="Proteomes" id="UP000236723"/>
    </source>
</evidence>
<sequence>MRRRVTVTAMAATLAFTGAISPPHATADIKHSAVVTANPIDRTPHVLDGTVRAIAVVGGKVIVGGNFTKVREASSKTEIARKNLFAFDFATGKIDTKFKPSVNSTVYALQTGDNNTVYAAGGFWIVNGVQTGSLVKLNVPSGSTVTAFKPNVGGGLVYDIKRHGSRVYLGGMFTKVRGVARNTLARVDATSGAVDTAFDIKPSDPRAGDLKVYKMALNPAGTRLLINGTFTRVNGQRRVQIAMINTSTSPAGLSSWATERYAATCNINAFHTYMRGMDFSPDGSYFVVVTTGGPYGNVTLCDTAARWETDRSGGGQQPTWVNWTGGDTLLSTAVTGAAVYVGGHQRWHDNPLGSDFAGPGAVSRPGIAALNPTTGKALSWNPTRTRGHGVEALVATSQGLFVGSDTDQLGKEYHGRIGFFPLP</sequence>
<dbReference type="SUPFAM" id="SSF50969">
    <property type="entry name" value="YVTN repeat-like/Quinoprotein amine dehydrogenase"/>
    <property type="match status" value="1"/>
</dbReference>
<dbReference type="AlphaFoldDB" id="A0A1H6AD93"/>
<proteinExistence type="predicted"/>
<dbReference type="RefSeq" id="WP_235017871.1">
    <property type="nucleotide sequence ID" value="NZ_FNVO01000005.1"/>
</dbReference>
<keyword evidence="1" id="KW-0732">Signal</keyword>
<evidence type="ECO:0000313" key="2">
    <source>
        <dbReference type="EMBL" id="SEG46703.1"/>
    </source>
</evidence>